<dbReference type="Gene3D" id="3.40.50.1820">
    <property type="entry name" value="alpha/beta hydrolase"/>
    <property type="match status" value="1"/>
</dbReference>
<dbReference type="PANTHER" id="PTHR46118">
    <property type="entry name" value="PROTEIN ABHD11"/>
    <property type="match status" value="1"/>
</dbReference>
<feature type="domain" description="AB hydrolase-1" evidence="2">
    <location>
        <begin position="12"/>
        <end position="237"/>
    </location>
</feature>
<dbReference type="AlphaFoldDB" id="A0A9W6QGY9"/>
<dbReference type="PANTHER" id="PTHR46118:SF4">
    <property type="entry name" value="PROTEIN ABHD11"/>
    <property type="match status" value="1"/>
</dbReference>
<dbReference type="PRINTS" id="PR00111">
    <property type="entry name" value="ABHYDROLASE"/>
</dbReference>
<dbReference type="Pfam" id="PF12697">
    <property type="entry name" value="Abhydrolase_6"/>
    <property type="match status" value="1"/>
</dbReference>
<dbReference type="RefSeq" id="WP_285606954.1">
    <property type="nucleotide sequence ID" value="NZ_BSSD01000001.1"/>
</dbReference>
<dbReference type="InterPro" id="IPR029058">
    <property type="entry name" value="AB_hydrolase_fold"/>
</dbReference>
<dbReference type="SUPFAM" id="SSF53474">
    <property type="entry name" value="alpha/beta-Hydrolases"/>
    <property type="match status" value="1"/>
</dbReference>
<reference evidence="3" key="1">
    <citation type="submission" date="2023-02" db="EMBL/GenBank/DDBJ databases">
        <title>Actinokineospora globicatena NBRC 15670.</title>
        <authorList>
            <person name="Ichikawa N."/>
            <person name="Sato H."/>
            <person name="Tonouchi N."/>
        </authorList>
    </citation>
    <scope>NUCLEOTIDE SEQUENCE</scope>
    <source>
        <strain evidence="3">NBRC 15670</strain>
    </source>
</reference>
<evidence type="ECO:0000259" key="2">
    <source>
        <dbReference type="Pfam" id="PF12697"/>
    </source>
</evidence>
<protein>
    <submittedName>
        <fullName evidence="3">Alpha/beta hydrolase</fullName>
    </submittedName>
</protein>
<dbReference type="InterPro" id="IPR000073">
    <property type="entry name" value="AB_hydrolase_1"/>
</dbReference>
<name>A0A9W6QGY9_9PSEU</name>
<dbReference type="GO" id="GO:0016787">
    <property type="term" value="F:hydrolase activity"/>
    <property type="evidence" value="ECO:0007669"/>
    <property type="project" value="UniProtKB-KW"/>
</dbReference>
<accession>A0A9W6QGY9</accession>
<evidence type="ECO:0000313" key="3">
    <source>
        <dbReference type="EMBL" id="GLW89580.1"/>
    </source>
</evidence>
<evidence type="ECO:0000313" key="4">
    <source>
        <dbReference type="Proteomes" id="UP001165042"/>
    </source>
</evidence>
<comment type="caution">
    <text evidence="3">The sequence shown here is derived from an EMBL/GenBank/DDBJ whole genome shotgun (WGS) entry which is preliminary data.</text>
</comment>
<sequence>MNRAPEPILPLVVALHGTFGRGAVFDRLAADLRGRARVLAPDQRGHGRAARTPTYTRADFIADAVDFIRDLDEGPVILLGHSLGGINAYQLAARHPELVRALIIEDVGTTITAVLDVTDFPTEAPTRAALAAALIAKGIPDPTYFLQSAAPDPTGTWRFLFSWTDMMTVQHQALGDWWPDWLTSRCPALLLRGGRSPLLSAAEASRMATLRPNTTLVTFPDAAHWIHDDEPAALAAAVSAFLDGLVCPVWTTEQGETELL</sequence>
<dbReference type="Proteomes" id="UP001165042">
    <property type="component" value="Unassembled WGS sequence"/>
</dbReference>
<evidence type="ECO:0000256" key="1">
    <source>
        <dbReference type="ARBA" id="ARBA00022801"/>
    </source>
</evidence>
<dbReference type="EMBL" id="BSSD01000001">
    <property type="protein sequence ID" value="GLW89580.1"/>
    <property type="molecule type" value="Genomic_DNA"/>
</dbReference>
<keyword evidence="1 3" id="KW-0378">Hydrolase</keyword>
<organism evidence="3 4">
    <name type="scientific">Actinokineospora globicatena</name>
    <dbReference type="NCBI Taxonomy" id="103729"/>
    <lineage>
        <taxon>Bacteria</taxon>
        <taxon>Bacillati</taxon>
        <taxon>Actinomycetota</taxon>
        <taxon>Actinomycetes</taxon>
        <taxon>Pseudonocardiales</taxon>
        <taxon>Pseudonocardiaceae</taxon>
        <taxon>Actinokineospora</taxon>
    </lineage>
</organism>
<keyword evidence="4" id="KW-1185">Reference proteome</keyword>
<proteinExistence type="predicted"/>
<gene>
    <name evidence="3" type="ORF">Aglo03_03960</name>
</gene>